<dbReference type="PROSITE" id="PS51910">
    <property type="entry name" value="GH18_2"/>
    <property type="match status" value="1"/>
</dbReference>
<keyword evidence="14" id="KW-0732">Signal</keyword>
<dbReference type="PANTHER" id="PTHR47700:SF1">
    <property type="entry name" value="CHITINASE"/>
    <property type="match status" value="1"/>
</dbReference>
<comment type="caution">
    <text evidence="11">Lacks conserved residue(s) required for the propagation of feature annotation.</text>
</comment>
<dbReference type="Pfam" id="PF14856">
    <property type="entry name" value="Hce2"/>
    <property type="match status" value="1"/>
</dbReference>
<dbReference type="PANTHER" id="PTHR47700">
    <property type="entry name" value="V CHITINASE, PUTATIVE (AFU_ORTHOLOGUE AFUA_6G13720)-RELATED"/>
    <property type="match status" value="1"/>
</dbReference>
<keyword evidence="11" id="KW-1015">Disulfide bond</keyword>
<evidence type="ECO:0000256" key="6">
    <source>
        <dbReference type="ARBA" id="ARBA00023024"/>
    </source>
</evidence>
<evidence type="ECO:0000256" key="9">
    <source>
        <dbReference type="ARBA" id="ARBA00023295"/>
    </source>
</evidence>
<dbReference type="Pfam" id="PF01476">
    <property type="entry name" value="LysM"/>
    <property type="match status" value="1"/>
</dbReference>
<dbReference type="Proteomes" id="UP001154252">
    <property type="component" value="Unassembled WGS sequence"/>
</dbReference>
<organism evidence="18 19">
    <name type="scientific">Penicillium egyptiacum</name>
    <dbReference type="NCBI Taxonomy" id="1303716"/>
    <lineage>
        <taxon>Eukaryota</taxon>
        <taxon>Fungi</taxon>
        <taxon>Dikarya</taxon>
        <taxon>Ascomycota</taxon>
        <taxon>Pezizomycotina</taxon>
        <taxon>Eurotiomycetes</taxon>
        <taxon>Eurotiomycetidae</taxon>
        <taxon>Eurotiales</taxon>
        <taxon>Aspergillaceae</taxon>
        <taxon>Penicillium</taxon>
    </lineage>
</organism>
<dbReference type="InterPro" id="IPR036779">
    <property type="entry name" value="LysM_dom_sf"/>
</dbReference>
<dbReference type="InterPro" id="IPR017853">
    <property type="entry name" value="GH"/>
</dbReference>
<evidence type="ECO:0000256" key="11">
    <source>
        <dbReference type="PROSITE-ProRule" id="PRU00261"/>
    </source>
</evidence>
<evidence type="ECO:0000256" key="1">
    <source>
        <dbReference type="ARBA" id="ARBA00000822"/>
    </source>
</evidence>
<dbReference type="SMART" id="SM00636">
    <property type="entry name" value="Glyco_18"/>
    <property type="match status" value="1"/>
</dbReference>
<keyword evidence="9 12" id="KW-0326">Glycosidase</keyword>
<evidence type="ECO:0000256" key="10">
    <source>
        <dbReference type="ARBA" id="ARBA00023326"/>
    </source>
</evidence>
<dbReference type="SMART" id="SM00257">
    <property type="entry name" value="LysM"/>
    <property type="match status" value="2"/>
</dbReference>
<evidence type="ECO:0000256" key="13">
    <source>
        <dbReference type="SAM" id="MobiDB-lite"/>
    </source>
</evidence>
<comment type="catalytic activity">
    <reaction evidence="1">
        <text>Random endo-hydrolysis of N-acetyl-beta-D-glucosaminide (1-&gt;4)-beta-linkages in chitin and chitodextrins.</text>
        <dbReference type="EC" id="3.2.1.14"/>
    </reaction>
</comment>
<keyword evidence="5 12" id="KW-0378">Hydrolase</keyword>
<dbReference type="InterPro" id="IPR029070">
    <property type="entry name" value="Chitinase_insertion_sf"/>
</dbReference>
<evidence type="ECO:0000256" key="7">
    <source>
        <dbReference type="ARBA" id="ARBA00023026"/>
    </source>
</evidence>
<feature type="region of interest" description="Disordered" evidence="13">
    <location>
        <begin position="1166"/>
        <end position="1188"/>
    </location>
</feature>
<feature type="domain" description="Chitin-binding type-1" evidence="15">
    <location>
        <begin position="434"/>
        <end position="502"/>
    </location>
</feature>
<protein>
    <recommendedName>
        <fullName evidence="3">chitinase</fullName>
        <ecNumber evidence="3">3.2.1.14</ecNumber>
    </recommendedName>
</protein>
<keyword evidence="6" id="KW-0146">Chitin degradation</keyword>
<dbReference type="PROSITE" id="PS51782">
    <property type="entry name" value="LYSM"/>
    <property type="match status" value="2"/>
</dbReference>
<dbReference type="InterPro" id="IPR001223">
    <property type="entry name" value="Glyco_hydro18_cat"/>
</dbReference>
<evidence type="ECO:0000256" key="5">
    <source>
        <dbReference type="ARBA" id="ARBA00022801"/>
    </source>
</evidence>
<keyword evidence="19" id="KW-1185">Reference proteome</keyword>
<feature type="chain" id="PRO_5040779267" description="chitinase" evidence="14">
    <location>
        <begin position="21"/>
        <end position="1494"/>
    </location>
</feature>
<evidence type="ECO:0000256" key="12">
    <source>
        <dbReference type="RuleBase" id="RU000489"/>
    </source>
</evidence>
<dbReference type="Gene3D" id="3.20.20.80">
    <property type="entry name" value="Glycosidases"/>
    <property type="match status" value="1"/>
</dbReference>
<evidence type="ECO:0000256" key="8">
    <source>
        <dbReference type="ARBA" id="ARBA00023277"/>
    </source>
</evidence>
<feature type="domain" description="GH18" evidence="17">
    <location>
        <begin position="513"/>
        <end position="881"/>
    </location>
</feature>
<dbReference type="SUPFAM" id="SSF54556">
    <property type="entry name" value="Chitinase insertion domain"/>
    <property type="match status" value="1"/>
</dbReference>
<gene>
    <name evidence="18" type="ORF">PEGY_LOCUS2140</name>
</gene>
<keyword evidence="4 11" id="KW-0147">Chitin-binding</keyword>
<dbReference type="EC" id="3.2.1.14" evidence="3"/>
<evidence type="ECO:0000259" key="15">
    <source>
        <dbReference type="PROSITE" id="PS50941"/>
    </source>
</evidence>
<dbReference type="InterPro" id="IPR018392">
    <property type="entry name" value="LysM"/>
</dbReference>
<evidence type="ECO:0000256" key="14">
    <source>
        <dbReference type="SAM" id="SignalP"/>
    </source>
</evidence>
<feature type="disulfide bond" evidence="11">
    <location>
        <begin position="459"/>
        <end position="471"/>
    </location>
</feature>
<evidence type="ECO:0000259" key="17">
    <source>
        <dbReference type="PROSITE" id="PS51910"/>
    </source>
</evidence>
<proteinExistence type="inferred from homology"/>
<evidence type="ECO:0000256" key="3">
    <source>
        <dbReference type="ARBA" id="ARBA00012729"/>
    </source>
</evidence>
<dbReference type="Gene3D" id="3.10.350.10">
    <property type="entry name" value="LysM domain"/>
    <property type="match status" value="2"/>
</dbReference>
<dbReference type="InterPro" id="IPR036861">
    <property type="entry name" value="Endochitinase-like_sf"/>
</dbReference>
<comment type="similarity">
    <text evidence="2">Belongs to the glycosyl hydrolase 18 family. Chitinase class V subfamily.</text>
</comment>
<dbReference type="SUPFAM" id="SSF57016">
    <property type="entry name" value="Plant lectins/antimicrobial peptides"/>
    <property type="match status" value="1"/>
</dbReference>
<evidence type="ECO:0000313" key="18">
    <source>
        <dbReference type="EMBL" id="CAG8890307.1"/>
    </source>
</evidence>
<dbReference type="EMBL" id="CAJVRC010000843">
    <property type="protein sequence ID" value="CAG8890307.1"/>
    <property type="molecule type" value="Genomic_DNA"/>
</dbReference>
<name>A0A9W4KAV8_9EURO</name>
<feature type="disulfide bond" evidence="11">
    <location>
        <begin position="496"/>
        <end position="500"/>
    </location>
</feature>
<keyword evidence="8" id="KW-0119">Carbohydrate metabolism</keyword>
<dbReference type="SUPFAM" id="SSF54106">
    <property type="entry name" value="LysM domain"/>
    <property type="match status" value="1"/>
</dbReference>
<dbReference type="SUPFAM" id="SSF51445">
    <property type="entry name" value="(Trans)glycosidases"/>
    <property type="match status" value="1"/>
</dbReference>
<dbReference type="GO" id="GO:0008061">
    <property type="term" value="F:chitin binding"/>
    <property type="evidence" value="ECO:0007669"/>
    <property type="project" value="UniProtKB-UniRule"/>
</dbReference>
<dbReference type="Pfam" id="PF00704">
    <property type="entry name" value="Glyco_hydro_18"/>
    <property type="match status" value="1"/>
</dbReference>
<sequence length="1494" mass="161970">MSPFWSTAVGLLLSAGVVSGHSASRLGASPSYKGGNIVCPERCMISGPNPSNWSSYHSMDQLARCKETMFYSFNVYDNVDETDSLHRIFACTAYGNDWNDDVKAKNAASRPAKEHEVNYEIGWSSHSKGSESGYRSLIKQMSDYVANGHASSGKTTMLYAEFGGVTAGLYIGNSLRSEKISSIALEALVEDTHKFDGERDSLTMQLCGPEYDSQHVFGFMATNGGTFEEIQSALQSWSSANCLDFDKSTNFTASAHFTAPMLSSIKASNSTTISAGASKSTPIHNSHKRAHHPHIRSAENILVSRDQCKTQKVQQDDSCAALAKKCGISGADFTKYNSAKGFCSRLSPGQHVCCSSGSMPDFRPKPNKDGSCATATVADGESCSTIAAANSLTNEDIESFNKKTWGWNGCKKIFKDAVICISKGSPPMPAEVPDAECGPQVPGTKPPKDMSTLADLNPCPLNACCNTFGHCGTIDEFCTDTNTGAPGTAKPGTNGCISNCGTKIVKGNAPSEYRSIGYYEGYQFNRDCLFQDALQIDGSQYTHLHFGFGDISSDYKVSIDDKMMKYQFENFKYVYGPKKILSFGGWDFSTQPATYQILRQGTTAANRKTLATNIANFIKDNNLDGVDIDWEYPGATDIPDVPAGDENEGNNYLAFLALLKNLLPGKSVSIAAPASYWYLKGFPIAKISKVVDYIVFMTYDLHGQWDAGNPNAQPGCDDGKCLRSHVNLTETMNSLAMVTKAGADSGKIVVGVSSYGRSFKMASAGCYGPECKYTGGRLDSHAKKGKCTNTAGYISNAEINDIVADSSRVNEHFIDKETNSNILVYDDTEYVAYMSPSIRSQRTAMFKAQGMGGSVNWATDLEKYNDPPSGVKNWKNLRLQVRSGNDPVRGSGERHGNWSTLDCDNEYYTEFPFYSPEARWNGLGCNDAWSDLVSDWKTYRDGEIDQSQYTPFVPYISYLLGLGGNRDCADIVTGIGCREPKTCKDLSLNKVGPAGALIFNAFVRISSAYAKYHHSIVSASALLIDNSLKDLENKFAPVPPKKDDSWLSILLGFVSMGTPMVGGKFFADVLSKLPAMAGRSEEALKKGETAFNTILSGGVMVGTNLKGSSSVDEWTDQAQDQFSNYLGQALYVWDNVTRVDLRNLFDGSDKSIERLTELMSEGKFNSGSNVKDGKTGEGTMGEEPTKLQRQSVEDSFVRAFYGFAIPAVWKASGHHPFIIDTGRDCGDKGVSKYTKDLKSACYGGRLYQLADPDGKSHPCNSNCGFPGGCTCPDSPFSNLKGEKELDGKSWGKIKVEDIIIGAVKTYKQNGEENGGGLADPSNDGTFDALVNQDITTPGYIRLPVCSETMARKSWENADDTDGTRDKDNFPCNVANGKDFCGASTFVDQTSGASPPVDDCKQIIKDIQGTSKAWHPFIERQRGIVDSGNCVFGVTGKGRKGNSQFDIGAQDVIDIINDSIHKFGGSGKIGAKGTMQCNGNIKKQNVEWGIYSKAA</sequence>
<dbReference type="GO" id="GO:0006032">
    <property type="term" value="P:chitin catabolic process"/>
    <property type="evidence" value="ECO:0007669"/>
    <property type="project" value="UniProtKB-KW"/>
</dbReference>
<evidence type="ECO:0000313" key="19">
    <source>
        <dbReference type="Proteomes" id="UP001154252"/>
    </source>
</evidence>
<comment type="caution">
    <text evidence="18">The sequence shown here is derived from an EMBL/GenBank/DDBJ whole genome shotgun (WGS) entry which is preliminary data.</text>
</comment>
<dbReference type="Gene3D" id="3.10.50.10">
    <property type="match status" value="1"/>
</dbReference>
<dbReference type="CDD" id="cd02878">
    <property type="entry name" value="GH18_zymocin_alpha"/>
    <property type="match status" value="1"/>
</dbReference>
<evidence type="ECO:0000256" key="2">
    <source>
        <dbReference type="ARBA" id="ARBA00008682"/>
    </source>
</evidence>
<feature type="domain" description="LysM" evidence="16">
    <location>
        <begin position="373"/>
        <end position="421"/>
    </location>
</feature>
<keyword evidence="10" id="KW-0624">Polysaccharide degradation</keyword>
<dbReference type="InterPro" id="IPR011583">
    <property type="entry name" value="Chitinase_II/V-like_cat"/>
</dbReference>
<feature type="signal peptide" evidence="14">
    <location>
        <begin position="1"/>
        <end position="20"/>
    </location>
</feature>
<dbReference type="InterPro" id="IPR001579">
    <property type="entry name" value="Glyco_hydro_18_chit_AS"/>
</dbReference>
<dbReference type="OrthoDB" id="73875at2759"/>
<dbReference type="InterPro" id="IPR029226">
    <property type="entry name" value="Ecp2-like"/>
</dbReference>
<evidence type="ECO:0000259" key="16">
    <source>
        <dbReference type="PROSITE" id="PS51782"/>
    </source>
</evidence>
<dbReference type="InterPro" id="IPR053214">
    <property type="entry name" value="LysM12-like"/>
</dbReference>
<dbReference type="InterPro" id="IPR001002">
    <property type="entry name" value="Chitin-bd_1"/>
</dbReference>
<dbReference type="PROSITE" id="PS01095">
    <property type="entry name" value="GH18_1"/>
    <property type="match status" value="1"/>
</dbReference>
<keyword evidence="7" id="KW-0843">Virulence</keyword>
<accession>A0A9W4KAV8</accession>
<dbReference type="GO" id="GO:0000272">
    <property type="term" value="P:polysaccharide catabolic process"/>
    <property type="evidence" value="ECO:0007669"/>
    <property type="project" value="UniProtKB-KW"/>
</dbReference>
<feature type="domain" description="LysM" evidence="16">
    <location>
        <begin position="309"/>
        <end position="354"/>
    </location>
</feature>
<dbReference type="Gene3D" id="3.30.60.10">
    <property type="entry name" value="Endochitinase-like"/>
    <property type="match status" value="1"/>
</dbReference>
<dbReference type="CDD" id="cd00035">
    <property type="entry name" value="ChtBD1"/>
    <property type="match status" value="1"/>
</dbReference>
<feature type="disulfide bond" evidence="11">
    <location>
        <begin position="464"/>
        <end position="478"/>
    </location>
</feature>
<dbReference type="PROSITE" id="PS50941">
    <property type="entry name" value="CHIT_BIND_I_2"/>
    <property type="match status" value="1"/>
</dbReference>
<dbReference type="GO" id="GO:0008843">
    <property type="term" value="F:endochitinase activity"/>
    <property type="evidence" value="ECO:0007669"/>
    <property type="project" value="UniProtKB-EC"/>
</dbReference>
<reference evidence="18" key="1">
    <citation type="submission" date="2021-07" db="EMBL/GenBank/DDBJ databases">
        <authorList>
            <person name="Branca A.L. A."/>
        </authorList>
    </citation>
    <scope>NUCLEOTIDE SEQUENCE</scope>
</reference>
<evidence type="ECO:0000256" key="4">
    <source>
        <dbReference type="ARBA" id="ARBA00022669"/>
    </source>
</evidence>